<evidence type="ECO:0000259" key="5">
    <source>
        <dbReference type="Pfam" id="PF00501"/>
    </source>
</evidence>
<dbReference type="NCBIfam" id="NF006020">
    <property type="entry name" value="PRK08162.1"/>
    <property type="match status" value="1"/>
</dbReference>
<dbReference type="Gene3D" id="3.40.50.12780">
    <property type="entry name" value="N-terminal domain of ligase-like"/>
    <property type="match status" value="1"/>
</dbReference>
<dbReference type="PANTHER" id="PTHR43859">
    <property type="entry name" value="ACYL-ACTIVATING ENZYME"/>
    <property type="match status" value="1"/>
</dbReference>
<dbReference type="InterPro" id="IPR000873">
    <property type="entry name" value="AMP-dep_synth/lig_dom"/>
</dbReference>
<evidence type="ECO:0000313" key="7">
    <source>
        <dbReference type="EMBL" id="MBI4595729.1"/>
    </source>
</evidence>
<dbReference type="InterPro" id="IPR045851">
    <property type="entry name" value="AMP-bd_C_sf"/>
</dbReference>
<dbReference type="PROSITE" id="PS00455">
    <property type="entry name" value="AMP_BINDING"/>
    <property type="match status" value="1"/>
</dbReference>
<feature type="domain" description="AMP-binding enzyme C-terminal" evidence="6">
    <location>
        <begin position="442"/>
        <end position="516"/>
    </location>
</feature>
<evidence type="ECO:0000256" key="2">
    <source>
        <dbReference type="ARBA" id="ARBA00022598"/>
    </source>
</evidence>
<keyword evidence="4" id="KW-0443">Lipid metabolism</keyword>
<dbReference type="SUPFAM" id="SSF56801">
    <property type="entry name" value="Acetyl-CoA synthetase-like"/>
    <property type="match status" value="1"/>
</dbReference>
<keyword evidence="2 7" id="KW-0436">Ligase</keyword>
<dbReference type="GO" id="GO:0006631">
    <property type="term" value="P:fatty acid metabolic process"/>
    <property type="evidence" value="ECO:0007669"/>
    <property type="project" value="UniProtKB-KW"/>
</dbReference>
<dbReference type="Pfam" id="PF13193">
    <property type="entry name" value="AMP-binding_C"/>
    <property type="match status" value="1"/>
</dbReference>
<accession>A0A933GMZ0</accession>
<dbReference type="AlphaFoldDB" id="A0A933GMZ0"/>
<evidence type="ECO:0000313" key="8">
    <source>
        <dbReference type="Proteomes" id="UP000772181"/>
    </source>
</evidence>
<dbReference type="GO" id="GO:0016874">
    <property type="term" value="F:ligase activity"/>
    <property type="evidence" value="ECO:0007669"/>
    <property type="project" value="UniProtKB-KW"/>
</dbReference>
<comment type="similarity">
    <text evidence="1">Belongs to the ATP-dependent AMP-binding enzyme family.</text>
</comment>
<organism evidence="7 8">
    <name type="scientific">Tectimicrobiota bacterium</name>
    <dbReference type="NCBI Taxonomy" id="2528274"/>
    <lineage>
        <taxon>Bacteria</taxon>
        <taxon>Pseudomonadati</taxon>
        <taxon>Nitrospinota/Tectimicrobiota group</taxon>
        <taxon>Candidatus Tectimicrobiota</taxon>
    </lineage>
</organism>
<dbReference type="Pfam" id="PF00501">
    <property type="entry name" value="AMP-binding"/>
    <property type="match status" value="1"/>
</dbReference>
<reference evidence="7" key="1">
    <citation type="submission" date="2020-07" db="EMBL/GenBank/DDBJ databases">
        <title>Huge and variable diversity of episymbiotic CPR bacteria and DPANN archaea in groundwater ecosystems.</title>
        <authorList>
            <person name="He C.Y."/>
            <person name="Keren R."/>
            <person name="Whittaker M."/>
            <person name="Farag I.F."/>
            <person name="Doudna J."/>
            <person name="Cate J.H.D."/>
            <person name="Banfield J.F."/>
        </authorList>
    </citation>
    <scope>NUCLEOTIDE SEQUENCE</scope>
    <source>
        <strain evidence="7">NC_groundwater_1482_Ag_S-0.65um_47_24</strain>
    </source>
</reference>
<dbReference type="Proteomes" id="UP000772181">
    <property type="component" value="Unassembled WGS sequence"/>
</dbReference>
<keyword evidence="3" id="KW-0276">Fatty acid metabolism</keyword>
<evidence type="ECO:0000256" key="4">
    <source>
        <dbReference type="ARBA" id="ARBA00023098"/>
    </source>
</evidence>
<protein>
    <submittedName>
        <fullName evidence="7">Long-chain-fatty-acid--CoA ligase</fullName>
    </submittedName>
</protein>
<name>A0A933GMZ0_UNCTE</name>
<dbReference type="PANTHER" id="PTHR43859:SF4">
    <property type="entry name" value="BUTANOATE--COA LIGASE AAE1-RELATED"/>
    <property type="match status" value="1"/>
</dbReference>
<gene>
    <name evidence="7" type="ORF">HY730_05045</name>
</gene>
<dbReference type="CDD" id="cd12118">
    <property type="entry name" value="ttLC_FACS_AEE21_like"/>
    <property type="match status" value="1"/>
</dbReference>
<comment type="caution">
    <text evidence="7">The sequence shown here is derived from an EMBL/GenBank/DDBJ whole genome shotgun (WGS) entry which is preliminary data.</text>
</comment>
<dbReference type="InterPro" id="IPR042099">
    <property type="entry name" value="ANL_N_sf"/>
</dbReference>
<evidence type="ECO:0000256" key="1">
    <source>
        <dbReference type="ARBA" id="ARBA00006432"/>
    </source>
</evidence>
<dbReference type="InterPro" id="IPR025110">
    <property type="entry name" value="AMP-bd_C"/>
</dbReference>
<proteinExistence type="inferred from homology"/>
<dbReference type="InterPro" id="IPR020845">
    <property type="entry name" value="AMP-binding_CS"/>
</dbReference>
<feature type="domain" description="AMP-dependent synthetase/ligase" evidence="5">
    <location>
        <begin position="18"/>
        <end position="392"/>
    </location>
</feature>
<dbReference type="FunFam" id="3.30.300.30:FF:000008">
    <property type="entry name" value="2,3-dihydroxybenzoate-AMP ligase"/>
    <property type="match status" value="1"/>
</dbReference>
<sequence length="535" mass="60101">MDFKDVFYTPLSPLSFLKRSATVFPEKTAVIYNDQRYSYADFSRRVHQLAAHLRAKNLTDGARVAFLAPNVPPLLEAHYGIPLAGAVLVAINVRLTPREIAYILNHSESKALFVDSEFAHLVEPIRNELTTVKDFIMIEDGPFQSKLPGESYEEFLQTGDSEILTDSLEDENAMISINYTSGTTGLPKGVIYTHRNAYLNALAEVMETGLNSSSIYLWTLPMFHCNGWCFTWAVMVMGGTHICLRRVDPAQVYRLIEDEGVTHLCGAPTVHISMAEYMRVNQLKFSKKVRMLVAGAPPSPTIINTMEEKGAEMIHVYGLTETYGPHSICEWKSEWNTLPPEEKSRLKARQGVPNVTALEMRVVDENMTDVPRDGLIQGEVIMRGNNVTAGYFKQKEATEKAFAGGWFHSGDLAVMHPDGYIEIKDRAKDIIISGGENISSVEIENVLYQHPDVLEAAILAIPDEKWGEVPKAFITLKPGATSNEEEIIKFCRERLAHFKCPKAVEFCQIPKTSTGKMMKYVLREKEWAGHDKRVH</sequence>
<evidence type="ECO:0000256" key="3">
    <source>
        <dbReference type="ARBA" id="ARBA00022832"/>
    </source>
</evidence>
<dbReference type="EMBL" id="JACQWF010000230">
    <property type="protein sequence ID" value="MBI4595729.1"/>
    <property type="molecule type" value="Genomic_DNA"/>
</dbReference>
<dbReference type="NCBIfam" id="NF004837">
    <property type="entry name" value="PRK06187.1"/>
    <property type="match status" value="1"/>
</dbReference>
<dbReference type="FunFam" id="3.40.50.12780:FF:000003">
    <property type="entry name" value="Long-chain-fatty-acid--CoA ligase FadD"/>
    <property type="match status" value="1"/>
</dbReference>
<evidence type="ECO:0000259" key="6">
    <source>
        <dbReference type="Pfam" id="PF13193"/>
    </source>
</evidence>
<dbReference type="Gene3D" id="3.30.300.30">
    <property type="match status" value="1"/>
</dbReference>